<feature type="compositionally biased region" description="Pro residues" evidence="1">
    <location>
        <begin position="221"/>
        <end position="230"/>
    </location>
</feature>
<proteinExistence type="predicted"/>
<dbReference type="AlphaFoldDB" id="A0A6A4WGA2"/>
<keyword evidence="3" id="KW-1185">Reference proteome</keyword>
<reference evidence="2 3" key="1">
    <citation type="submission" date="2019-07" db="EMBL/GenBank/DDBJ databases">
        <title>Draft genome assembly of a fouling barnacle, Amphibalanus amphitrite (Darwin, 1854): The first reference genome for Thecostraca.</title>
        <authorList>
            <person name="Kim W."/>
        </authorList>
    </citation>
    <scope>NUCLEOTIDE SEQUENCE [LARGE SCALE GENOMIC DNA]</scope>
    <source>
        <strain evidence="2">SNU_AA5</strain>
        <tissue evidence="2">Soma without cirri and trophi</tissue>
    </source>
</reference>
<dbReference type="Proteomes" id="UP000440578">
    <property type="component" value="Unassembled WGS sequence"/>
</dbReference>
<organism evidence="2 3">
    <name type="scientific">Amphibalanus amphitrite</name>
    <name type="common">Striped barnacle</name>
    <name type="synonym">Balanus amphitrite</name>
    <dbReference type="NCBI Taxonomy" id="1232801"/>
    <lineage>
        <taxon>Eukaryota</taxon>
        <taxon>Metazoa</taxon>
        <taxon>Ecdysozoa</taxon>
        <taxon>Arthropoda</taxon>
        <taxon>Crustacea</taxon>
        <taxon>Multicrustacea</taxon>
        <taxon>Cirripedia</taxon>
        <taxon>Thoracica</taxon>
        <taxon>Thoracicalcarea</taxon>
        <taxon>Balanomorpha</taxon>
        <taxon>Balanoidea</taxon>
        <taxon>Balanidae</taxon>
        <taxon>Amphibalaninae</taxon>
        <taxon>Amphibalanus</taxon>
    </lineage>
</organism>
<feature type="compositionally biased region" description="Basic and acidic residues" evidence="1">
    <location>
        <begin position="238"/>
        <end position="256"/>
    </location>
</feature>
<accession>A0A6A4WGA2</accession>
<dbReference type="OrthoDB" id="21449at2759"/>
<gene>
    <name evidence="2" type="ORF">FJT64_000263</name>
</gene>
<feature type="region of interest" description="Disordered" evidence="1">
    <location>
        <begin position="205"/>
        <end position="267"/>
    </location>
</feature>
<name>A0A6A4WGA2_AMPAM</name>
<evidence type="ECO:0000313" key="3">
    <source>
        <dbReference type="Proteomes" id="UP000440578"/>
    </source>
</evidence>
<comment type="caution">
    <text evidence="2">The sequence shown here is derived from an EMBL/GenBank/DDBJ whole genome shotgun (WGS) entry which is preliminary data.</text>
</comment>
<protein>
    <submittedName>
        <fullName evidence="2">Uncharacterized protein</fullName>
    </submittedName>
</protein>
<sequence>MASRRASLETKPPLHQTKYFADGIYTLAQQLIKLKVCNLRLQVSVVFRFAVLISLLFFTDGIGTETSTDDNLFDSPIKNTPAKVANVSSWSTLAQSAATPSTTPINIQPSHMDSAFQQFKKQAKEKADRQRQLTEQMEQRRVQKEAAERERQRQDAERRRERQGEELLERLCRLKQEQEAAEEAARKQAEAAAAAKAEAAAKAAAAAAKAAHPPASASPKSAPPPPPPAVSTPSAAAGDRERARMREQERRRREAVSRGQQGPSGAPLSIVLRWLHSDMIMTKLNANEYEA</sequence>
<feature type="compositionally biased region" description="Low complexity" evidence="1">
    <location>
        <begin position="205"/>
        <end position="220"/>
    </location>
</feature>
<evidence type="ECO:0000313" key="2">
    <source>
        <dbReference type="EMBL" id="KAF0306456.1"/>
    </source>
</evidence>
<dbReference type="EMBL" id="VIIS01000669">
    <property type="protein sequence ID" value="KAF0306456.1"/>
    <property type="molecule type" value="Genomic_DNA"/>
</dbReference>
<evidence type="ECO:0000256" key="1">
    <source>
        <dbReference type="SAM" id="MobiDB-lite"/>
    </source>
</evidence>
<feature type="region of interest" description="Disordered" evidence="1">
    <location>
        <begin position="122"/>
        <end position="163"/>
    </location>
</feature>